<accession>A0AAE2ZTK7</accession>
<reference evidence="1" key="1">
    <citation type="submission" date="2021-08" db="EMBL/GenBank/DDBJ databases">
        <title>Hoeflea bacterium WL0058 sp. nov., isolated from the sediment.</title>
        <authorList>
            <person name="Wang L."/>
            <person name="Zhang D."/>
        </authorList>
    </citation>
    <scope>NUCLEOTIDE SEQUENCE</scope>
    <source>
        <strain evidence="1">WL0058</strain>
    </source>
</reference>
<evidence type="ECO:0000313" key="2">
    <source>
        <dbReference type="Proteomes" id="UP001196509"/>
    </source>
</evidence>
<name>A0AAE2ZTK7_9HYPH</name>
<evidence type="ECO:0000313" key="1">
    <source>
        <dbReference type="EMBL" id="MBW8640330.1"/>
    </source>
</evidence>
<dbReference type="AlphaFoldDB" id="A0AAE2ZTK7"/>
<sequence>MTISLETLSDFKRSNGITLYGNCGAHGCSHGRALPIDGLIERFGPDYVIIGETRIASALRCERCGHRGGVITISASGYSGRK</sequence>
<organism evidence="1 2">
    <name type="scientific">Flavimaribacter sediminis</name>
    <dbReference type="NCBI Taxonomy" id="2865987"/>
    <lineage>
        <taxon>Bacteria</taxon>
        <taxon>Pseudomonadati</taxon>
        <taxon>Pseudomonadota</taxon>
        <taxon>Alphaproteobacteria</taxon>
        <taxon>Hyphomicrobiales</taxon>
        <taxon>Rhizobiaceae</taxon>
        <taxon>Flavimaribacter</taxon>
    </lineage>
</organism>
<comment type="caution">
    <text evidence="1">The sequence shown here is derived from an EMBL/GenBank/DDBJ whole genome shotgun (WGS) entry which is preliminary data.</text>
</comment>
<proteinExistence type="predicted"/>
<dbReference type="RefSeq" id="WP_220231067.1">
    <property type="nucleotide sequence ID" value="NZ_JAICBX010000006.1"/>
</dbReference>
<keyword evidence="2" id="KW-1185">Reference proteome</keyword>
<dbReference type="EMBL" id="JAICBX010000006">
    <property type="protein sequence ID" value="MBW8640330.1"/>
    <property type="molecule type" value="Genomic_DNA"/>
</dbReference>
<protein>
    <submittedName>
        <fullName evidence="1">CpaF/VirB11 family protein</fullName>
    </submittedName>
</protein>
<gene>
    <name evidence="1" type="ORF">K1W69_24270</name>
</gene>
<dbReference type="Proteomes" id="UP001196509">
    <property type="component" value="Unassembled WGS sequence"/>
</dbReference>